<dbReference type="PRINTS" id="PR00598">
    <property type="entry name" value="HTHMARR"/>
</dbReference>
<dbReference type="KEGG" id="muh:HYN43_011290"/>
<dbReference type="GO" id="GO:0003677">
    <property type="term" value="F:DNA binding"/>
    <property type="evidence" value="ECO:0007669"/>
    <property type="project" value="UniProtKB-KW"/>
</dbReference>
<accession>A0A494VKV3</accession>
<proteinExistence type="predicted"/>
<organism evidence="5 6">
    <name type="scientific">Mucilaginibacter celer</name>
    <dbReference type="NCBI Taxonomy" id="2305508"/>
    <lineage>
        <taxon>Bacteria</taxon>
        <taxon>Pseudomonadati</taxon>
        <taxon>Bacteroidota</taxon>
        <taxon>Sphingobacteriia</taxon>
        <taxon>Sphingobacteriales</taxon>
        <taxon>Sphingobacteriaceae</taxon>
        <taxon>Mucilaginibacter</taxon>
    </lineage>
</organism>
<dbReference type="SMART" id="SM00347">
    <property type="entry name" value="HTH_MARR"/>
    <property type="match status" value="1"/>
</dbReference>
<name>A0A494VKV3_9SPHI</name>
<dbReference type="InterPro" id="IPR036390">
    <property type="entry name" value="WH_DNA-bd_sf"/>
</dbReference>
<gene>
    <name evidence="5" type="ORF">HYN43_011290</name>
</gene>
<evidence type="ECO:0000313" key="5">
    <source>
        <dbReference type="EMBL" id="AYL95836.1"/>
    </source>
</evidence>
<dbReference type="SUPFAM" id="SSF46785">
    <property type="entry name" value="Winged helix' DNA-binding domain"/>
    <property type="match status" value="1"/>
</dbReference>
<evidence type="ECO:0000259" key="4">
    <source>
        <dbReference type="PROSITE" id="PS50995"/>
    </source>
</evidence>
<dbReference type="GO" id="GO:0003700">
    <property type="term" value="F:DNA-binding transcription factor activity"/>
    <property type="evidence" value="ECO:0007669"/>
    <property type="project" value="InterPro"/>
</dbReference>
<dbReference type="Proteomes" id="UP000270046">
    <property type="component" value="Chromosome"/>
</dbReference>
<reference evidence="5 6" key="1">
    <citation type="submission" date="2018-10" db="EMBL/GenBank/DDBJ databases">
        <title>Genome sequencing of Mucilaginibacter sp. HYN0043.</title>
        <authorList>
            <person name="Kim M."/>
            <person name="Yi H."/>
        </authorList>
    </citation>
    <scope>NUCLEOTIDE SEQUENCE [LARGE SCALE GENOMIC DNA]</scope>
    <source>
        <strain evidence="5 6">HYN0043</strain>
    </source>
</reference>
<dbReference type="PROSITE" id="PS50995">
    <property type="entry name" value="HTH_MARR_2"/>
    <property type="match status" value="1"/>
</dbReference>
<feature type="domain" description="HTH marR-type" evidence="4">
    <location>
        <begin position="1"/>
        <end position="141"/>
    </location>
</feature>
<sequence>MVVEAENAEKFISVMFNLNNAIKSESEYCCKICGGLNEKELFIIAFIGEKKSVKMSDIADYIQAPLSTLTTIIDKLVSNKFLLRYNSHDDRRVVKVELDRKGKGSYKEFKNRREVMAKKVLGHLSETEQATLITNLTQLVASIKL</sequence>
<dbReference type="PANTHER" id="PTHR42756">
    <property type="entry name" value="TRANSCRIPTIONAL REGULATOR, MARR"/>
    <property type="match status" value="1"/>
</dbReference>
<dbReference type="InterPro" id="IPR000835">
    <property type="entry name" value="HTH_MarR-typ"/>
</dbReference>
<dbReference type="InterPro" id="IPR036388">
    <property type="entry name" value="WH-like_DNA-bd_sf"/>
</dbReference>
<dbReference type="Pfam" id="PF01047">
    <property type="entry name" value="MarR"/>
    <property type="match status" value="1"/>
</dbReference>
<protein>
    <submittedName>
        <fullName evidence="5">MarR family transcriptional regulator</fullName>
    </submittedName>
</protein>
<keyword evidence="1" id="KW-0805">Transcription regulation</keyword>
<dbReference type="PANTHER" id="PTHR42756:SF1">
    <property type="entry name" value="TRANSCRIPTIONAL REPRESSOR OF EMRAB OPERON"/>
    <property type="match status" value="1"/>
</dbReference>
<evidence type="ECO:0000313" key="6">
    <source>
        <dbReference type="Proteomes" id="UP000270046"/>
    </source>
</evidence>
<dbReference type="RefSeq" id="WP_119409446.1">
    <property type="nucleotide sequence ID" value="NZ_CP032869.1"/>
</dbReference>
<keyword evidence="3" id="KW-0804">Transcription</keyword>
<dbReference type="AlphaFoldDB" id="A0A494VKV3"/>
<evidence type="ECO:0000256" key="1">
    <source>
        <dbReference type="ARBA" id="ARBA00023015"/>
    </source>
</evidence>
<dbReference type="EMBL" id="CP032869">
    <property type="protein sequence ID" value="AYL95836.1"/>
    <property type="molecule type" value="Genomic_DNA"/>
</dbReference>
<evidence type="ECO:0000256" key="3">
    <source>
        <dbReference type="ARBA" id="ARBA00023163"/>
    </source>
</evidence>
<keyword evidence="2" id="KW-0238">DNA-binding</keyword>
<evidence type="ECO:0000256" key="2">
    <source>
        <dbReference type="ARBA" id="ARBA00023125"/>
    </source>
</evidence>
<keyword evidence="6" id="KW-1185">Reference proteome</keyword>
<dbReference type="OrthoDB" id="327696at2"/>
<dbReference type="Gene3D" id="1.10.10.10">
    <property type="entry name" value="Winged helix-like DNA-binding domain superfamily/Winged helix DNA-binding domain"/>
    <property type="match status" value="1"/>
</dbReference>